<evidence type="ECO:0000313" key="3">
    <source>
        <dbReference type="Proteomes" id="UP001159405"/>
    </source>
</evidence>
<accession>A0ABN8PC77</accession>
<gene>
    <name evidence="2" type="ORF">PLOB_00039064</name>
</gene>
<sequence length="177" mass="20941">MSFAPWSVLEIFDDVDDKLHASDLLFNEILDHHAPIRSIKVRGKPNPCITEETRELMKSRNYWRKIARRTYNPADWSTYKNLKHQVRTLIRAAESEFVKDQIQNNPRNTNCIWKAIRLCLPKRTFLHQSENLRILKLNLWLKSTTSFFVKTLLLLNVFLLVSNLHLIILIVNKSRMS</sequence>
<reference evidence="2 3" key="1">
    <citation type="submission" date="2022-05" db="EMBL/GenBank/DDBJ databases">
        <authorList>
            <consortium name="Genoscope - CEA"/>
            <person name="William W."/>
        </authorList>
    </citation>
    <scope>NUCLEOTIDE SEQUENCE [LARGE SCALE GENOMIC DNA]</scope>
</reference>
<feature type="transmembrane region" description="Helical" evidence="1">
    <location>
        <begin position="147"/>
        <end position="171"/>
    </location>
</feature>
<dbReference type="EMBL" id="CALNXK010000059">
    <property type="protein sequence ID" value="CAH3137569.1"/>
    <property type="molecule type" value="Genomic_DNA"/>
</dbReference>
<keyword evidence="3" id="KW-1185">Reference proteome</keyword>
<dbReference type="Proteomes" id="UP001159405">
    <property type="component" value="Unassembled WGS sequence"/>
</dbReference>
<proteinExistence type="predicted"/>
<keyword evidence="1" id="KW-0472">Membrane</keyword>
<organism evidence="2 3">
    <name type="scientific">Porites lobata</name>
    <dbReference type="NCBI Taxonomy" id="104759"/>
    <lineage>
        <taxon>Eukaryota</taxon>
        <taxon>Metazoa</taxon>
        <taxon>Cnidaria</taxon>
        <taxon>Anthozoa</taxon>
        <taxon>Hexacorallia</taxon>
        <taxon>Scleractinia</taxon>
        <taxon>Fungiina</taxon>
        <taxon>Poritidae</taxon>
        <taxon>Porites</taxon>
    </lineage>
</organism>
<keyword evidence="1" id="KW-0812">Transmembrane</keyword>
<name>A0ABN8PC77_9CNID</name>
<evidence type="ECO:0000256" key="1">
    <source>
        <dbReference type="SAM" id="Phobius"/>
    </source>
</evidence>
<comment type="caution">
    <text evidence="2">The sequence shown here is derived from an EMBL/GenBank/DDBJ whole genome shotgun (WGS) entry which is preliminary data.</text>
</comment>
<keyword evidence="1" id="KW-1133">Transmembrane helix</keyword>
<evidence type="ECO:0000313" key="2">
    <source>
        <dbReference type="EMBL" id="CAH3137569.1"/>
    </source>
</evidence>
<protein>
    <submittedName>
        <fullName evidence="2">Uncharacterized protein</fullName>
    </submittedName>
</protein>